<dbReference type="SUPFAM" id="SSF54631">
    <property type="entry name" value="CBS-domain pair"/>
    <property type="match status" value="1"/>
</dbReference>
<dbReference type="Pfam" id="PF00571">
    <property type="entry name" value="CBS"/>
    <property type="match status" value="2"/>
</dbReference>
<evidence type="ECO:0000313" key="4">
    <source>
        <dbReference type="EMBL" id="EAW31062.1"/>
    </source>
</evidence>
<accession>A0YE28</accession>
<keyword evidence="1 2" id="KW-0129">CBS domain</keyword>
<feature type="domain" description="CBS" evidence="3">
    <location>
        <begin position="78"/>
        <end position="135"/>
    </location>
</feature>
<protein>
    <submittedName>
        <fullName evidence="4">CBS domain containing membrane protein</fullName>
    </submittedName>
</protein>
<reference evidence="4 5" key="1">
    <citation type="journal article" date="2010" name="J. Bacteriol.">
        <title>Genome sequence of the oligotrophic marine Gammaproteobacterium HTCC2143, isolated from the Oregon Coast.</title>
        <authorList>
            <person name="Oh H.M."/>
            <person name="Kang I."/>
            <person name="Ferriera S."/>
            <person name="Giovannoni S.J."/>
            <person name="Cho J.C."/>
        </authorList>
    </citation>
    <scope>NUCLEOTIDE SEQUENCE [LARGE SCALE GENOMIC DNA]</scope>
    <source>
        <strain evidence="4 5">HTCC2143</strain>
    </source>
</reference>
<keyword evidence="5" id="KW-1185">Reference proteome</keyword>
<dbReference type="Gene3D" id="3.10.580.10">
    <property type="entry name" value="CBS-domain"/>
    <property type="match status" value="1"/>
</dbReference>
<dbReference type="InterPro" id="IPR046342">
    <property type="entry name" value="CBS_dom_sf"/>
</dbReference>
<dbReference type="InterPro" id="IPR051257">
    <property type="entry name" value="Diverse_CBS-Domain"/>
</dbReference>
<sequence length="204" mass="22444">MFYIIAQGARISTPIDQLLKSTNISPIAASTAVKAVSTHSDKVAERNLSKKTEIYQESQSQNRQSSERSRVRYAREIMTSPVVTASVRLSLNDTWKLLAAKGFHHLPIVDDRQQLQGIVSDRDLLRYAANDNRQVGGYSIEQLMTREVISADANAEVRLLAEIMCSRAIGSIPIVGDGAEVVGIVSRTDILRGLVHGAPMELWA</sequence>
<organism evidence="4 5">
    <name type="scientific">marine gamma proteobacterium HTCC2143</name>
    <dbReference type="NCBI Taxonomy" id="247633"/>
    <lineage>
        <taxon>Bacteria</taxon>
        <taxon>Pseudomonadati</taxon>
        <taxon>Pseudomonadota</taxon>
        <taxon>Gammaproteobacteria</taxon>
        <taxon>Cellvibrionales</taxon>
        <taxon>Spongiibacteraceae</taxon>
        <taxon>BD1-7 clade</taxon>
    </lineage>
</organism>
<dbReference type="PROSITE" id="PS51371">
    <property type="entry name" value="CBS"/>
    <property type="match status" value="2"/>
</dbReference>
<dbReference type="PANTHER" id="PTHR43080">
    <property type="entry name" value="CBS DOMAIN-CONTAINING PROTEIN CBSX3, MITOCHONDRIAL"/>
    <property type="match status" value="1"/>
</dbReference>
<name>A0YE28_9GAMM</name>
<dbReference type="eggNOG" id="COG0517">
    <property type="taxonomic scope" value="Bacteria"/>
</dbReference>
<evidence type="ECO:0000256" key="1">
    <source>
        <dbReference type="ARBA" id="ARBA00023122"/>
    </source>
</evidence>
<gene>
    <name evidence="4" type="ORF">GP2143_10707</name>
</gene>
<dbReference type="SMART" id="SM00116">
    <property type="entry name" value="CBS"/>
    <property type="match status" value="2"/>
</dbReference>
<feature type="domain" description="CBS" evidence="3">
    <location>
        <begin position="144"/>
        <end position="200"/>
    </location>
</feature>
<dbReference type="PANTHER" id="PTHR43080:SF2">
    <property type="entry name" value="CBS DOMAIN-CONTAINING PROTEIN"/>
    <property type="match status" value="1"/>
</dbReference>
<proteinExistence type="predicted"/>
<dbReference type="OrthoDB" id="5801368at2"/>
<dbReference type="Proteomes" id="UP000004931">
    <property type="component" value="Unassembled WGS sequence"/>
</dbReference>
<dbReference type="EMBL" id="AAVT01000005">
    <property type="protein sequence ID" value="EAW31062.1"/>
    <property type="molecule type" value="Genomic_DNA"/>
</dbReference>
<evidence type="ECO:0000259" key="3">
    <source>
        <dbReference type="PROSITE" id="PS51371"/>
    </source>
</evidence>
<evidence type="ECO:0000256" key="2">
    <source>
        <dbReference type="PROSITE-ProRule" id="PRU00703"/>
    </source>
</evidence>
<dbReference type="STRING" id="247633.GP2143_10707"/>
<dbReference type="InterPro" id="IPR000644">
    <property type="entry name" value="CBS_dom"/>
</dbReference>
<comment type="caution">
    <text evidence="4">The sequence shown here is derived from an EMBL/GenBank/DDBJ whole genome shotgun (WGS) entry which is preliminary data.</text>
</comment>
<evidence type="ECO:0000313" key="5">
    <source>
        <dbReference type="Proteomes" id="UP000004931"/>
    </source>
</evidence>
<dbReference type="AlphaFoldDB" id="A0YE28"/>